<dbReference type="Proteomes" id="UP000007435">
    <property type="component" value="Chromosome"/>
</dbReference>
<accession>E4RZA1</accession>
<dbReference type="RefSeq" id="WP_013407492.1">
    <property type="nucleotide sequence ID" value="NC_014655.1"/>
</dbReference>
<dbReference type="HOGENOM" id="CLU_2012375_0_0_10"/>
<evidence type="ECO:0000313" key="1">
    <source>
        <dbReference type="EMBL" id="ADQ16440.1"/>
    </source>
</evidence>
<dbReference type="STRING" id="649349.Lbys_0678"/>
<proteinExistence type="predicted"/>
<gene>
    <name evidence="1" type="ordered locus">Lbys_0678</name>
</gene>
<reference key="1">
    <citation type="submission" date="2010-11" db="EMBL/GenBank/DDBJ databases">
        <title>The complete genome of Leadbetterella byssophila DSM 17132.</title>
        <authorList>
            <consortium name="US DOE Joint Genome Institute (JGI-PGF)"/>
            <person name="Lucas S."/>
            <person name="Copeland A."/>
            <person name="Lapidus A."/>
            <person name="Glavina del Rio T."/>
            <person name="Dalin E."/>
            <person name="Tice H."/>
            <person name="Bruce D."/>
            <person name="Goodwin L."/>
            <person name="Pitluck S."/>
            <person name="Kyrpides N."/>
            <person name="Mavromatis K."/>
            <person name="Ivanova N."/>
            <person name="Teshima H."/>
            <person name="Brettin T."/>
            <person name="Detter J.C."/>
            <person name="Han C."/>
            <person name="Tapia R."/>
            <person name="Land M."/>
            <person name="Hauser L."/>
            <person name="Markowitz V."/>
            <person name="Cheng J.-F."/>
            <person name="Hugenholtz P."/>
            <person name="Woyke T."/>
            <person name="Wu D."/>
            <person name="Tindall B."/>
            <person name="Pomrenke H.G."/>
            <person name="Brambilla E."/>
            <person name="Klenk H.-P."/>
            <person name="Eisen J.A."/>
        </authorList>
    </citation>
    <scope>NUCLEOTIDE SEQUENCE [LARGE SCALE GENOMIC DNA]</scope>
    <source>
        <strain>DSM 17132</strain>
    </source>
</reference>
<dbReference type="EMBL" id="CP002305">
    <property type="protein sequence ID" value="ADQ16440.1"/>
    <property type="molecule type" value="Genomic_DNA"/>
</dbReference>
<dbReference type="KEGG" id="lby:Lbys_0678"/>
<evidence type="ECO:0000313" key="2">
    <source>
        <dbReference type="Proteomes" id="UP000007435"/>
    </source>
</evidence>
<keyword evidence="2" id="KW-1185">Reference proteome</keyword>
<sequence>MKHALMFVMLLGLISCKDDELEKEPIVVTTVDLFTITGRGTVGSGIIESEGGYKVTEAGIVYGTSSSPTVDDVKEKADPFAPTEFPYTFSVTIRGSLPSGTIYYRAYAAAGDKIFYGQTKTKN</sequence>
<dbReference type="OrthoDB" id="9805760at2"/>
<reference evidence="1 2" key="2">
    <citation type="journal article" date="2011" name="Stand. Genomic Sci.">
        <title>Complete genome sequence of Leadbetterella byssophila type strain (4M15).</title>
        <authorList>
            <person name="Abt B."/>
            <person name="Teshima H."/>
            <person name="Lucas S."/>
            <person name="Lapidus A."/>
            <person name="Del Rio T.G."/>
            <person name="Nolan M."/>
            <person name="Tice H."/>
            <person name="Cheng J.F."/>
            <person name="Pitluck S."/>
            <person name="Liolios K."/>
            <person name="Pagani I."/>
            <person name="Ivanova N."/>
            <person name="Mavromatis K."/>
            <person name="Pati A."/>
            <person name="Tapia R."/>
            <person name="Han C."/>
            <person name="Goodwin L."/>
            <person name="Chen A."/>
            <person name="Palaniappan K."/>
            <person name="Land M."/>
            <person name="Hauser L."/>
            <person name="Chang Y.J."/>
            <person name="Jeffries C.D."/>
            <person name="Rohde M."/>
            <person name="Goker M."/>
            <person name="Tindall B.J."/>
            <person name="Detter J.C."/>
            <person name="Woyke T."/>
            <person name="Bristow J."/>
            <person name="Eisen J.A."/>
            <person name="Markowitz V."/>
            <person name="Hugenholtz P."/>
            <person name="Klenk H.P."/>
            <person name="Kyrpides N.C."/>
        </authorList>
    </citation>
    <scope>NUCLEOTIDE SEQUENCE [LARGE SCALE GENOMIC DNA]</scope>
    <source>
        <strain evidence="2">DSM 17132 / JCM 16389 / KACC 11308 / NBRC 106382 / 4M15</strain>
    </source>
</reference>
<organism evidence="1 2">
    <name type="scientific">Leadbetterella byssophila (strain DSM 17132 / JCM 16389 / KACC 11308 / NBRC 106382 / 4M15)</name>
    <dbReference type="NCBI Taxonomy" id="649349"/>
    <lineage>
        <taxon>Bacteria</taxon>
        <taxon>Pseudomonadati</taxon>
        <taxon>Bacteroidota</taxon>
        <taxon>Cytophagia</taxon>
        <taxon>Cytophagales</taxon>
        <taxon>Leadbetterellaceae</taxon>
        <taxon>Leadbetterella</taxon>
    </lineage>
</organism>
<dbReference type="AlphaFoldDB" id="E4RZA1"/>
<evidence type="ECO:0008006" key="3">
    <source>
        <dbReference type="Google" id="ProtNLM"/>
    </source>
</evidence>
<protein>
    <recommendedName>
        <fullName evidence="3">Lipoprotein</fullName>
    </recommendedName>
</protein>
<name>E4RZA1_LEAB4</name>
<dbReference type="PROSITE" id="PS51257">
    <property type="entry name" value="PROKAR_LIPOPROTEIN"/>
    <property type="match status" value="1"/>
</dbReference>